<evidence type="ECO:0000313" key="9">
    <source>
        <dbReference type="EMBL" id="CAH1396690.1"/>
    </source>
</evidence>
<dbReference type="InterPro" id="IPR009617">
    <property type="entry name" value="Seipin"/>
</dbReference>
<reference evidence="9" key="1">
    <citation type="submission" date="2022-01" db="EMBL/GenBank/DDBJ databases">
        <authorList>
            <person name="King R."/>
        </authorList>
    </citation>
    <scope>NUCLEOTIDE SEQUENCE</scope>
</reference>
<evidence type="ECO:0000256" key="5">
    <source>
        <dbReference type="ARBA" id="ARBA00022989"/>
    </source>
</evidence>
<dbReference type="OrthoDB" id="3990054at2759"/>
<keyword evidence="6" id="KW-0443">Lipid metabolism</keyword>
<dbReference type="Proteomes" id="UP001152798">
    <property type="component" value="Chromosome 3"/>
</dbReference>
<gene>
    <name evidence="9" type="ORF">NEZAVI_LOCUS6709</name>
</gene>
<comment type="subcellular location">
    <subcellularLocation>
        <location evidence="1">Endoplasmic reticulum membrane</location>
        <topology evidence="1">Multi-pass membrane protein</topology>
    </subcellularLocation>
</comment>
<evidence type="ECO:0000256" key="7">
    <source>
        <dbReference type="ARBA" id="ARBA00023136"/>
    </source>
</evidence>
<dbReference type="PANTHER" id="PTHR21212">
    <property type="entry name" value="BERNARDINELLI-SEIP CONGENITAL LIPODYSTROPHY 2 HOMOLOG BSCL2 PROTEIN"/>
    <property type="match status" value="1"/>
</dbReference>
<keyword evidence="3 8" id="KW-0812">Transmembrane</keyword>
<evidence type="ECO:0000256" key="8">
    <source>
        <dbReference type="SAM" id="Phobius"/>
    </source>
</evidence>
<evidence type="ECO:0000256" key="6">
    <source>
        <dbReference type="ARBA" id="ARBA00023098"/>
    </source>
</evidence>
<dbReference type="PANTHER" id="PTHR21212:SF0">
    <property type="entry name" value="SEIPIN"/>
    <property type="match status" value="1"/>
</dbReference>
<organism evidence="9 10">
    <name type="scientific">Nezara viridula</name>
    <name type="common">Southern green stink bug</name>
    <name type="synonym">Cimex viridulus</name>
    <dbReference type="NCBI Taxonomy" id="85310"/>
    <lineage>
        <taxon>Eukaryota</taxon>
        <taxon>Metazoa</taxon>
        <taxon>Ecdysozoa</taxon>
        <taxon>Arthropoda</taxon>
        <taxon>Hexapoda</taxon>
        <taxon>Insecta</taxon>
        <taxon>Pterygota</taxon>
        <taxon>Neoptera</taxon>
        <taxon>Paraneoptera</taxon>
        <taxon>Hemiptera</taxon>
        <taxon>Heteroptera</taxon>
        <taxon>Panheteroptera</taxon>
        <taxon>Pentatomomorpha</taxon>
        <taxon>Pentatomoidea</taxon>
        <taxon>Pentatomidae</taxon>
        <taxon>Pentatominae</taxon>
        <taxon>Nezara</taxon>
    </lineage>
</organism>
<evidence type="ECO:0000313" key="10">
    <source>
        <dbReference type="Proteomes" id="UP001152798"/>
    </source>
</evidence>
<keyword evidence="4" id="KW-0256">Endoplasmic reticulum</keyword>
<accession>A0A9P0H719</accession>
<feature type="transmembrane region" description="Helical" evidence="8">
    <location>
        <begin position="32"/>
        <end position="55"/>
    </location>
</feature>
<protein>
    <recommendedName>
        <fullName evidence="2">Seipin</fullName>
    </recommendedName>
</protein>
<evidence type="ECO:0000256" key="1">
    <source>
        <dbReference type="ARBA" id="ARBA00004477"/>
    </source>
</evidence>
<proteinExistence type="predicted"/>
<dbReference type="GO" id="GO:0005789">
    <property type="term" value="C:endoplasmic reticulum membrane"/>
    <property type="evidence" value="ECO:0007669"/>
    <property type="project" value="UniProtKB-SubCell"/>
</dbReference>
<dbReference type="GO" id="GO:0006629">
    <property type="term" value="P:lipid metabolic process"/>
    <property type="evidence" value="ECO:0007669"/>
    <property type="project" value="UniProtKB-KW"/>
</dbReference>
<dbReference type="Pfam" id="PF06775">
    <property type="entry name" value="Seipin"/>
    <property type="match status" value="1"/>
</dbReference>
<dbReference type="CDD" id="cd23995">
    <property type="entry name" value="Seipin_BSCL2_like"/>
    <property type="match status" value="1"/>
</dbReference>
<keyword evidence="5 8" id="KW-1133">Transmembrane helix</keyword>
<sequence length="328" mass="37625">MFFKNAISRKVEFYKLRTIETANITLDTAFKVGLLILFIVTTIWISVFFYVAFYYTYVPSIEHVKNVNLQFTACEAEKDNVERGVCSFLRAHVELTKANQVFMLGQPYKITLFLEIPESDANKAVGMFMVCAQLLDKKSVTVSMSCRSAMLRYRSPLVHTLTTLALAPLYVTEVLEEKQTIEVELFSNFEDDQNYPVTDVVIEIKSQKVEIYSSKIQIDADLSGLRYIMFHWPVTSAIFGTAFNLTVILFISVLSYWQLYGTNEETGRELLYKKFKEKISPVFNPKKVHSLKEDEDEDVLILKSYDEPDSGGEELFIDLKQEPSSSEA</sequence>
<keyword evidence="10" id="KW-1185">Reference proteome</keyword>
<evidence type="ECO:0000256" key="4">
    <source>
        <dbReference type="ARBA" id="ARBA00022824"/>
    </source>
</evidence>
<dbReference type="GO" id="GO:0140042">
    <property type="term" value="P:lipid droplet formation"/>
    <property type="evidence" value="ECO:0007669"/>
    <property type="project" value="UniProtKB-ARBA"/>
</dbReference>
<keyword evidence="7 8" id="KW-0472">Membrane</keyword>
<evidence type="ECO:0000256" key="3">
    <source>
        <dbReference type="ARBA" id="ARBA00022692"/>
    </source>
</evidence>
<name>A0A9P0H719_NEZVI</name>
<feature type="transmembrane region" description="Helical" evidence="8">
    <location>
        <begin position="234"/>
        <end position="257"/>
    </location>
</feature>
<dbReference type="AlphaFoldDB" id="A0A9P0H719"/>
<evidence type="ECO:0000256" key="2">
    <source>
        <dbReference type="ARBA" id="ARBA00022064"/>
    </source>
</evidence>
<dbReference type="EMBL" id="OV725079">
    <property type="protein sequence ID" value="CAH1396690.1"/>
    <property type="molecule type" value="Genomic_DNA"/>
</dbReference>